<dbReference type="PANTHER" id="PTHR22803">
    <property type="entry name" value="MANNOSE, PHOSPHOLIPASE, LECTIN RECEPTOR RELATED"/>
    <property type="match status" value="1"/>
</dbReference>
<dbReference type="CDD" id="cd00037">
    <property type="entry name" value="CLECT"/>
    <property type="match status" value="1"/>
</dbReference>
<keyword evidence="4" id="KW-1185">Reference proteome</keyword>
<keyword evidence="1" id="KW-1015">Disulfide bond</keyword>
<sequence>MLAVSLLVCAMVALTRAADVFLRSDMLPILLCLSSECPTDWKMFNGRCFLFNPLQLHWADAQESCMKEGANLASIHSLEESTFVKELTSADLIPSWIGGTDCQVSTRWFWMDSTSMDYADWCAAQPDTTLTECCIQMNVGIGKCWNDTPCTHLHSSICAKPLK</sequence>
<dbReference type="InterPro" id="IPR018378">
    <property type="entry name" value="C-type_lectin_CS"/>
</dbReference>
<protein>
    <submittedName>
        <fullName evidence="5">Type-2 ice-structuring protein-like</fullName>
    </submittedName>
</protein>
<dbReference type="KEGG" id="char:116219742"/>
<evidence type="ECO:0000256" key="1">
    <source>
        <dbReference type="ARBA" id="ARBA00023157"/>
    </source>
</evidence>
<dbReference type="InterPro" id="IPR016186">
    <property type="entry name" value="C-type_lectin-like/link_sf"/>
</dbReference>
<dbReference type="InterPro" id="IPR001304">
    <property type="entry name" value="C-type_lectin-like"/>
</dbReference>
<name>A0A6P8F5E5_CLUHA</name>
<dbReference type="OrthoDB" id="441660at2759"/>
<dbReference type="PRINTS" id="PR00356">
    <property type="entry name" value="ANTIFREEZEII"/>
</dbReference>
<dbReference type="RefSeq" id="XP_031419361.1">
    <property type="nucleotide sequence ID" value="XM_031563501.2"/>
</dbReference>
<dbReference type="InterPro" id="IPR050111">
    <property type="entry name" value="C-type_lectin/snaclec_domain"/>
</dbReference>
<organism evidence="4 5">
    <name type="scientific">Clupea harengus</name>
    <name type="common">Atlantic herring</name>
    <dbReference type="NCBI Taxonomy" id="7950"/>
    <lineage>
        <taxon>Eukaryota</taxon>
        <taxon>Metazoa</taxon>
        <taxon>Chordata</taxon>
        <taxon>Craniata</taxon>
        <taxon>Vertebrata</taxon>
        <taxon>Euteleostomi</taxon>
        <taxon>Actinopterygii</taxon>
        <taxon>Neopterygii</taxon>
        <taxon>Teleostei</taxon>
        <taxon>Clupei</taxon>
        <taxon>Clupeiformes</taxon>
        <taxon>Clupeoidei</taxon>
        <taxon>Clupeidae</taxon>
        <taxon>Clupea</taxon>
    </lineage>
</organism>
<dbReference type="PROSITE" id="PS00615">
    <property type="entry name" value="C_TYPE_LECTIN_1"/>
    <property type="match status" value="1"/>
</dbReference>
<keyword evidence="2" id="KW-0732">Signal</keyword>
<proteinExistence type="predicted"/>
<dbReference type="SUPFAM" id="SSF56436">
    <property type="entry name" value="C-type lectin-like"/>
    <property type="match status" value="1"/>
</dbReference>
<feature type="chain" id="PRO_5027576100" evidence="2">
    <location>
        <begin position="18"/>
        <end position="163"/>
    </location>
</feature>
<feature type="signal peptide" evidence="2">
    <location>
        <begin position="1"/>
        <end position="17"/>
    </location>
</feature>
<dbReference type="PROSITE" id="PS50041">
    <property type="entry name" value="C_TYPE_LECTIN_2"/>
    <property type="match status" value="1"/>
</dbReference>
<gene>
    <name evidence="5" type="primary">LOC116219742</name>
</gene>
<evidence type="ECO:0000313" key="5">
    <source>
        <dbReference type="RefSeq" id="XP_031419361.1"/>
    </source>
</evidence>
<dbReference type="SMART" id="SM00034">
    <property type="entry name" value="CLECT"/>
    <property type="match status" value="1"/>
</dbReference>
<dbReference type="Gene3D" id="3.10.100.10">
    <property type="entry name" value="Mannose-Binding Protein A, subunit A"/>
    <property type="match status" value="1"/>
</dbReference>
<dbReference type="InterPro" id="IPR002353">
    <property type="entry name" value="AntifreezeII"/>
</dbReference>
<dbReference type="InterPro" id="IPR016187">
    <property type="entry name" value="CTDL_fold"/>
</dbReference>
<dbReference type="AlphaFoldDB" id="A0A6P8F5E5"/>
<reference evidence="5" key="1">
    <citation type="submission" date="2025-08" db="UniProtKB">
        <authorList>
            <consortium name="RefSeq"/>
        </authorList>
    </citation>
    <scope>IDENTIFICATION</scope>
</reference>
<evidence type="ECO:0000256" key="2">
    <source>
        <dbReference type="SAM" id="SignalP"/>
    </source>
</evidence>
<evidence type="ECO:0000259" key="3">
    <source>
        <dbReference type="PROSITE" id="PS50041"/>
    </source>
</evidence>
<dbReference type="Pfam" id="PF00059">
    <property type="entry name" value="Lectin_C"/>
    <property type="match status" value="1"/>
</dbReference>
<accession>A0A6P8F5E5</accession>
<dbReference type="GeneID" id="116219742"/>
<evidence type="ECO:0000313" key="4">
    <source>
        <dbReference type="Proteomes" id="UP000515152"/>
    </source>
</evidence>
<feature type="domain" description="C-type lectin" evidence="3">
    <location>
        <begin position="44"/>
        <end position="159"/>
    </location>
</feature>
<dbReference type="Proteomes" id="UP000515152">
    <property type="component" value="Chromosome 26"/>
</dbReference>